<dbReference type="HOGENOM" id="CLU_001265_1_1_1"/>
<accession>A0A0C9VK58</accession>
<feature type="transmembrane region" description="Helical" evidence="1">
    <location>
        <begin position="78"/>
        <end position="100"/>
    </location>
</feature>
<dbReference type="InterPro" id="IPR036259">
    <property type="entry name" value="MFS_trans_sf"/>
</dbReference>
<sequence length="250" mass="27020">MELPAGGLLDKGYFRPTVLVRSILYNQLFLSQGVGMGISAGLFYLPSLAVQAHHWNKRRSSVGGIVYPILLNNVFHGFAWVVRASGFLTLGAVIAANLLMSAKPNFRSRRGEVAKPNIREIYTDVPFVLIAVAGIHFGRTIPNFFADKYGPINLIILMVIGTAVIICSMFGVHTVGGVAAFAILFRFFSVISPLSPVITSFARHPNEIGIRFGIAYIGVSLPYLTGPPIAGALRSTSELLTIILGPDYSL</sequence>
<dbReference type="Proteomes" id="UP000054279">
    <property type="component" value="Unassembled WGS sequence"/>
</dbReference>
<feature type="transmembrane region" description="Helical" evidence="1">
    <location>
        <begin position="121"/>
        <end position="138"/>
    </location>
</feature>
<organism evidence="2 3">
    <name type="scientific">Sphaerobolus stellatus (strain SS14)</name>
    <dbReference type="NCBI Taxonomy" id="990650"/>
    <lineage>
        <taxon>Eukaryota</taxon>
        <taxon>Fungi</taxon>
        <taxon>Dikarya</taxon>
        <taxon>Basidiomycota</taxon>
        <taxon>Agaricomycotina</taxon>
        <taxon>Agaricomycetes</taxon>
        <taxon>Phallomycetidae</taxon>
        <taxon>Geastrales</taxon>
        <taxon>Sphaerobolaceae</taxon>
        <taxon>Sphaerobolus</taxon>
    </lineage>
</organism>
<proteinExistence type="predicted"/>
<dbReference type="InterPro" id="IPR050327">
    <property type="entry name" value="Proton-linked_MCT"/>
</dbReference>
<dbReference type="PANTHER" id="PTHR11360:SF284">
    <property type="entry name" value="EG:103B4.3 PROTEIN-RELATED"/>
    <property type="match status" value="1"/>
</dbReference>
<feature type="transmembrane region" description="Helical" evidence="1">
    <location>
        <begin position="179"/>
        <end position="202"/>
    </location>
</feature>
<feature type="transmembrane region" description="Helical" evidence="1">
    <location>
        <begin position="208"/>
        <end position="225"/>
    </location>
</feature>
<feature type="transmembrane region" description="Helical" evidence="1">
    <location>
        <begin position="23"/>
        <end position="45"/>
    </location>
</feature>
<evidence type="ECO:0000313" key="2">
    <source>
        <dbReference type="EMBL" id="KIJ37821.1"/>
    </source>
</evidence>
<keyword evidence="1" id="KW-0472">Membrane</keyword>
<dbReference type="SUPFAM" id="SSF103473">
    <property type="entry name" value="MFS general substrate transporter"/>
    <property type="match status" value="1"/>
</dbReference>
<keyword evidence="3" id="KW-1185">Reference proteome</keyword>
<keyword evidence="1" id="KW-1133">Transmembrane helix</keyword>
<dbReference type="AlphaFoldDB" id="A0A0C9VK58"/>
<gene>
    <name evidence="2" type="ORF">M422DRAFT_60904</name>
</gene>
<keyword evidence="1" id="KW-0812">Transmembrane</keyword>
<dbReference type="Gene3D" id="1.20.1250.20">
    <property type="entry name" value="MFS general substrate transporter like domains"/>
    <property type="match status" value="1"/>
</dbReference>
<dbReference type="EMBL" id="KN837166">
    <property type="protein sequence ID" value="KIJ37821.1"/>
    <property type="molecule type" value="Genomic_DNA"/>
</dbReference>
<name>A0A0C9VK58_SPHS4</name>
<protein>
    <recommendedName>
        <fullName evidence="4">Major facilitator superfamily (MFS) profile domain-containing protein</fullName>
    </recommendedName>
</protein>
<feature type="transmembrane region" description="Helical" evidence="1">
    <location>
        <begin position="150"/>
        <end position="172"/>
    </location>
</feature>
<evidence type="ECO:0000313" key="3">
    <source>
        <dbReference type="Proteomes" id="UP000054279"/>
    </source>
</evidence>
<dbReference type="OrthoDB" id="6499973at2759"/>
<dbReference type="PANTHER" id="PTHR11360">
    <property type="entry name" value="MONOCARBOXYLATE TRANSPORTER"/>
    <property type="match status" value="1"/>
</dbReference>
<evidence type="ECO:0000256" key="1">
    <source>
        <dbReference type="SAM" id="Phobius"/>
    </source>
</evidence>
<evidence type="ECO:0008006" key="4">
    <source>
        <dbReference type="Google" id="ProtNLM"/>
    </source>
</evidence>
<reference evidence="2 3" key="1">
    <citation type="submission" date="2014-06" db="EMBL/GenBank/DDBJ databases">
        <title>Evolutionary Origins and Diversification of the Mycorrhizal Mutualists.</title>
        <authorList>
            <consortium name="DOE Joint Genome Institute"/>
            <consortium name="Mycorrhizal Genomics Consortium"/>
            <person name="Kohler A."/>
            <person name="Kuo A."/>
            <person name="Nagy L.G."/>
            <person name="Floudas D."/>
            <person name="Copeland A."/>
            <person name="Barry K.W."/>
            <person name="Cichocki N."/>
            <person name="Veneault-Fourrey C."/>
            <person name="LaButti K."/>
            <person name="Lindquist E.A."/>
            <person name="Lipzen A."/>
            <person name="Lundell T."/>
            <person name="Morin E."/>
            <person name="Murat C."/>
            <person name="Riley R."/>
            <person name="Ohm R."/>
            <person name="Sun H."/>
            <person name="Tunlid A."/>
            <person name="Henrissat B."/>
            <person name="Grigoriev I.V."/>
            <person name="Hibbett D.S."/>
            <person name="Martin F."/>
        </authorList>
    </citation>
    <scope>NUCLEOTIDE SEQUENCE [LARGE SCALE GENOMIC DNA]</scope>
    <source>
        <strain evidence="2 3">SS14</strain>
    </source>
</reference>